<evidence type="ECO:0000256" key="1">
    <source>
        <dbReference type="SAM" id="MobiDB-lite"/>
    </source>
</evidence>
<feature type="compositionally biased region" description="Polar residues" evidence="1">
    <location>
        <begin position="36"/>
        <end position="50"/>
    </location>
</feature>
<feature type="signal peptide" evidence="2">
    <location>
        <begin position="1"/>
        <end position="25"/>
    </location>
</feature>
<evidence type="ECO:0000313" key="5">
    <source>
        <dbReference type="Proteomes" id="UP000325849"/>
    </source>
</evidence>
<dbReference type="PROSITE" id="PS51257">
    <property type="entry name" value="PROKAR_LIPOPROTEIN"/>
    <property type="match status" value="1"/>
</dbReference>
<dbReference type="AlphaFoldDB" id="A0A5N8VNZ7"/>
<evidence type="ECO:0000256" key="2">
    <source>
        <dbReference type="SAM" id="SignalP"/>
    </source>
</evidence>
<feature type="domain" description="DUF4232" evidence="3">
    <location>
        <begin position="71"/>
        <end position="208"/>
    </location>
</feature>
<dbReference type="Proteomes" id="UP000325849">
    <property type="component" value="Unassembled WGS sequence"/>
</dbReference>
<dbReference type="Pfam" id="PF14016">
    <property type="entry name" value="DUF4232"/>
    <property type="match status" value="1"/>
</dbReference>
<dbReference type="RefSeq" id="WP_152893254.1">
    <property type="nucleotide sequence ID" value="NZ_JBHJTU010000033.1"/>
</dbReference>
<evidence type="ECO:0000259" key="3">
    <source>
        <dbReference type="Pfam" id="PF14016"/>
    </source>
</evidence>
<proteinExistence type="predicted"/>
<gene>
    <name evidence="4" type="ORF">FNH09_31165</name>
</gene>
<protein>
    <submittedName>
        <fullName evidence="4">DUF4232 domain-containing protein</fullName>
    </submittedName>
</protein>
<name>A0A5N8VNZ7_9ACTN</name>
<organism evidence="4 5">
    <name type="scientific">Streptomyces adustus</name>
    <dbReference type="NCBI Taxonomy" id="1609272"/>
    <lineage>
        <taxon>Bacteria</taxon>
        <taxon>Bacillati</taxon>
        <taxon>Actinomycetota</taxon>
        <taxon>Actinomycetes</taxon>
        <taxon>Kitasatosporales</taxon>
        <taxon>Streptomycetaceae</taxon>
        <taxon>Streptomyces</taxon>
    </lineage>
</organism>
<dbReference type="OrthoDB" id="4304390at2"/>
<dbReference type="InterPro" id="IPR025326">
    <property type="entry name" value="DUF4232"/>
</dbReference>
<dbReference type="EMBL" id="VJZD01000164">
    <property type="protein sequence ID" value="MPY35535.1"/>
    <property type="molecule type" value="Genomic_DNA"/>
</dbReference>
<keyword evidence="5" id="KW-1185">Reference proteome</keyword>
<feature type="region of interest" description="Disordered" evidence="1">
    <location>
        <begin position="30"/>
        <end position="66"/>
    </location>
</feature>
<accession>A0A5N8VNZ7</accession>
<comment type="caution">
    <text evidence="4">The sequence shown here is derived from an EMBL/GenBank/DDBJ whole genome shotgun (WGS) entry which is preliminary data.</text>
</comment>
<keyword evidence="2" id="KW-0732">Signal</keyword>
<sequence length="214" mass="21394">MQYRNGIRTTMMVLAAASTALLATACQSGDDAGATKASSTRPESSASAANGPSLPPVASESAESDSPAKACAADALKVTLRQATQRSAGTGTGAVVVRFTNVSDKPCELKGHPTVAGAANGSPQHNSPLKTLTFGTATAVRVAPGGSAWAKLNFVQVQGEADGYCASGSDPVTYPTLVIGLPGSGSHQAALDDGEIAECDNQVTVTAVSKSELS</sequence>
<reference evidence="4 5" key="1">
    <citation type="submission" date="2019-07" db="EMBL/GenBank/DDBJ databases">
        <title>New species of Amycolatopsis and Streptomyces.</title>
        <authorList>
            <person name="Duangmal K."/>
            <person name="Teo W.F.A."/>
            <person name="Lipun K."/>
        </authorList>
    </citation>
    <scope>NUCLEOTIDE SEQUENCE [LARGE SCALE GENOMIC DNA]</scope>
    <source>
        <strain evidence="4 5">NBRC 109810</strain>
    </source>
</reference>
<evidence type="ECO:0000313" key="4">
    <source>
        <dbReference type="EMBL" id="MPY35535.1"/>
    </source>
</evidence>
<feature type="chain" id="PRO_5024928177" evidence="2">
    <location>
        <begin position="26"/>
        <end position="214"/>
    </location>
</feature>